<accession>A0A0A8ZQU0</accession>
<dbReference type="EMBL" id="GBRH01260688">
    <property type="protein sequence ID" value="JAD37207.1"/>
    <property type="molecule type" value="Transcribed_RNA"/>
</dbReference>
<protein>
    <submittedName>
        <fullName evidence="2">Uncharacterized protein</fullName>
    </submittedName>
</protein>
<evidence type="ECO:0000313" key="2">
    <source>
        <dbReference type="EMBL" id="JAD37207.1"/>
    </source>
</evidence>
<reference evidence="2" key="1">
    <citation type="submission" date="2014-09" db="EMBL/GenBank/DDBJ databases">
        <authorList>
            <person name="Magalhaes I.L.F."/>
            <person name="Oliveira U."/>
            <person name="Santos F.R."/>
            <person name="Vidigal T.H.D.A."/>
            <person name="Brescovit A.D."/>
            <person name="Santos A.J."/>
        </authorList>
    </citation>
    <scope>NUCLEOTIDE SEQUENCE</scope>
    <source>
        <tissue evidence="2">Shoot tissue taken approximately 20 cm above the soil surface</tissue>
    </source>
</reference>
<feature type="compositionally biased region" description="Polar residues" evidence="1">
    <location>
        <begin position="57"/>
        <end position="66"/>
    </location>
</feature>
<feature type="region of interest" description="Disordered" evidence="1">
    <location>
        <begin position="31"/>
        <end position="68"/>
    </location>
</feature>
<sequence>MLNPRYLLCKIQTTEHSLRIHKGSYLHTGAEQRRRVRWQQSSGERHAGSPALPSVASHGSPSTTFSRAGWSDRRFGDYLGTDGGLLRGMDGAGGIIGNRSARILSGWTRSLLAASYSSSKLARSSSLGTETSSASRFCNLAGPAEGRASGRREEVEV</sequence>
<evidence type="ECO:0000256" key="1">
    <source>
        <dbReference type="SAM" id="MobiDB-lite"/>
    </source>
</evidence>
<organism evidence="2">
    <name type="scientific">Arundo donax</name>
    <name type="common">Giant reed</name>
    <name type="synonym">Donax arundinaceus</name>
    <dbReference type="NCBI Taxonomy" id="35708"/>
    <lineage>
        <taxon>Eukaryota</taxon>
        <taxon>Viridiplantae</taxon>
        <taxon>Streptophyta</taxon>
        <taxon>Embryophyta</taxon>
        <taxon>Tracheophyta</taxon>
        <taxon>Spermatophyta</taxon>
        <taxon>Magnoliopsida</taxon>
        <taxon>Liliopsida</taxon>
        <taxon>Poales</taxon>
        <taxon>Poaceae</taxon>
        <taxon>PACMAD clade</taxon>
        <taxon>Arundinoideae</taxon>
        <taxon>Arundineae</taxon>
        <taxon>Arundo</taxon>
    </lineage>
</organism>
<name>A0A0A8ZQU0_ARUDO</name>
<proteinExistence type="predicted"/>
<reference evidence="2" key="2">
    <citation type="journal article" date="2015" name="Data Brief">
        <title>Shoot transcriptome of the giant reed, Arundo donax.</title>
        <authorList>
            <person name="Barrero R.A."/>
            <person name="Guerrero F.D."/>
            <person name="Moolhuijzen P."/>
            <person name="Goolsby J.A."/>
            <person name="Tidwell J."/>
            <person name="Bellgard S.E."/>
            <person name="Bellgard M.I."/>
        </authorList>
    </citation>
    <scope>NUCLEOTIDE SEQUENCE</scope>
    <source>
        <tissue evidence="2">Shoot tissue taken approximately 20 cm above the soil surface</tissue>
    </source>
</reference>
<dbReference type="AlphaFoldDB" id="A0A0A8ZQU0"/>